<dbReference type="GO" id="GO:0046872">
    <property type="term" value="F:metal ion binding"/>
    <property type="evidence" value="ECO:0007669"/>
    <property type="project" value="UniProtKB-KW"/>
</dbReference>
<name>A0AAW9ST57_CORAY</name>
<dbReference type="InterPro" id="IPR006128">
    <property type="entry name" value="Lipoprotein_PsaA-like"/>
</dbReference>
<dbReference type="GO" id="GO:0007155">
    <property type="term" value="P:cell adhesion"/>
    <property type="evidence" value="ECO:0007669"/>
    <property type="project" value="InterPro"/>
</dbReference>
<dbReference type="SUPFAM" id="SSF53807">
    <property type="entry name" value="Helical backbone' metal receptor"/>
    <property type="match status" value="1"/>
</dbReference>
<keyword evidence="2 5" id="KW-0813">Transport</keyword>
<evidence type="ECO:0000256" key="1">
    <source>
        <dbReference type="ARBA" id="ARBA00004196"/>
    </source>
</evidence>
<dbReference type="InterPro" id="IPR006127">
    <property type="entry name" value="ZnuA-like"/>
</dbReference>
<evidence type="ECO:0000256" key="3">
    <source>
        <dbReference type="ARBA" id="ARBA00022723"/>
    </source>
</evidence>
<evidence type="ECO:0000313" key="8">
    <source>
        <dbReference type="Proteomes" id="UP001223646"/>
    </source>
</evidence>
<feature type="signal peptide" evidence="6">
    <location>
        <begin position="1"/>
        <end position="28"/>
    </location>
</feature>
<dbReference type="GO" id="GO:0030313">
    <property type="term" value="C:cell envelope"/>
    <property type="evidence" value="ECO:0007669"/>
    <property type="project" value="UniProtKB-SubCell"/>
</dbReference>
<dbReference type="EMBL" id="JASOOY020000002">
    <property type="protein sequence ID" value="MEO3716079.1"/>
    <property type="molecule type" value="Genomic_DNA"/>
</dbReference>
<keyword evidence="4 6" id="KW-0732">Signal</keyword>
<evidence type="ECO:0000313" key="7">
    <source>
        <dbReference type="EMBL" id="MEO3716079.1"/>
    </source>
</evidence>
<feature type="chain" id="PRO_5043869336" evidence="6">
    <location>
        <begin position="29"/>
        <end position="376"/>
    </location>
</feature>
<accession>A0AAW9ST57</accession>
<proteinExistence type="inferred from homology"/>
<sequence>MTISGKLSRSAKSMCAGLSILLAGAGLAACGDGSEGAGGENPINVVASTTQICDYVKQLDIDEVDLTCLLAPNATAHELEMTHEQLTKTGNADLLFVNGVDLEHFLDQAIESSGFSGTMAVTSGVLTAGDVDAMKAAKDTDKTKPLPPEKAKNGNYTIDRGVEKIDVAPWPFPPEEPGEEAEFRFDPHVWTSPKNAKIQVANIGYALEQVAEERGDNELKSTIADHVAAYQEKLNQLDEWANKSIATVSDPVLFTSHDAFGYFSHEFNINFIGAALSDFNEQQDATAAHIAEAAKTVKDAGATALFAENSNNSKSIEAIAKAAGVKAIVGEDALYGDSLGPAGSDGETYIGSIIHNVTQVVTAWDGTVAPLPEGIK</sequence>
<dbReference type="Proteomes" id="UP001223646">
    <property type="component" value="Unassembled WGS sequence"/>
</dbReference>
<evidence type="ECO:0000256" key="5">
    <source>
        <dbReference type="RuleBase" id="RU003512"/>
    </source>
</evidence>
<comment type="similarity">
    <text evidence="5">Belongs to the bacterial solute-binding protein 9 family.</text>
</comment>
<protein>
    <submittedName>
        <fullName evidence="7">Metal ABC transporter substrate-binding protein</fullName>
    </submittedName>
</protein>
<dbReference type="RefSeq" id="WP_284827130.1">
    <property type="nucleotide sequence ID" value="NZ_JASOOY020000002.1"/>
</dbReference>
<dbReference type="PROSITE" id="PS51257">
    <property type="entry name" value="PROKAR_LIPOPROTEIN"/>
    <property type="match status" value="1"/>
</dbReference>
<dbReference type="PRINTS" id="PR00690">
    <property type="entry name" value="ADHESNFAMILY"/>
</dbReference>
<dbReference type="GO" id="GO:0030001">
    <property type="term" value="P:metal ion transport"/>
    <property type="evidence" value="ECO:0007669"/>
    <property type="project" value="InterPro"/>
</dbReference>
<dbReference type="AlphaFoldDB" id="A0AAW9ST57"/>
<dbReference type="PANTHER" id="PTHR42953">
    <property type="entry name" value="HIGH-AFFINITY ZINC UPTAKE SYSTEM PROTEIN ZNUA-RELATED"/>
    <property type="match status" value="1"/>
</dbReference>
<keyword evidence="3" id="KW-0479">Metal-binding</keyword>
<comment type="caution">
    <text evidence="7">The sequence shown here is derived from an EMBL/GenBank/DDBJ whole genome shotgun (WGS) entry which is preliminary data.</text>
</comment>
<organism evidence="7 8">
    <name type="scientific">Corynebacterium amycolatum</name>
    <dbReference type="NCBI Taxonomy" id="43765"/>
    <lineage>
        <taxon>Bacteria</taxon>
        <taxon>Bacillati</taxon>
        <taxon>Actinomycetota</taxon>
        <taxon>Actinomycetes</taxon>
        <taxon>Mycobacteriales</taxon>
        <taxon>Corynebacteriaceae</taxon>
        <taxon>Corynebacterium</taxon>
    </lineage>
</organism>
<dbReference type="Pfam" id="PF01297">
    <property type="entry name" value="ZnuA"/>
    <property type="match status" value="1"/>
</dbReference>
<dbReference type="PANTHER" id="PTHR42953:SF1">
    <property type="entry name" value="METAL-BINDING PROTEIN HI_0362-RELATED"/>
    <property type="match status" value="1"/>
</dbReference>
<reference evidence="7" key="1">
    <citation type="submission" date="2023-05" db="EMBL/GenBank/DDBJ databases">
        <authorList>
            <person name="Du J."/>
        </authorList>
    </citation>
    <scope>NUCLEOTIDE SEQUENCE</scope>
    <source>
        <strain evidence="7">UMB1064</strain>
    </source>
</reference>
<evidence type="ECO:0000256" key="2">
    <source>
        <dbReference type="ARBA" id="ARBA00022448"/>
    </source>
</evidence>
<dbReference type="Gene3D" id="3.40.50.1980">
    <property type="entry name" value="Nitrogenase molybdenum iron protein domain"/>
    <property type="match status" value="2"/>
</dbReference>
<evidence type="ECO:0000256" key="6">
    <source>
        <dbReference type="SAM" id="SignalP"/>
    </source>
</evidence>
<reference evidence="7" key="2">
    <citation type="submission" date="2024-05" db="EMBL/GenBank/DDBJ databases">
        <authorList>
            <person name="Wolfe A."/>
        </authorList>
    </citation>
    <scope>NUCLEOTIDE SEQUENCE</scope>
    <source>
        <strain evidence="7">UMB1064</strain>
    </source>
</reference>
<evidence type="ECO:0000256" key="4">
    <source>
        <dbReference type="ARBA" id="ARBA00022729"/>
    </source>
</evidence>
<dbReference type="InterPro" id="IPR050492">
    <property type="entry name" value="Bact_metal-bind_prot9"/>
</dbReference>
<comment type="subcellular location">
    <subcellularLocation>
        <location evidence="1">Cell envelope</location>
    </subcellularLocation>
</comment>
<gene>
    <name evidence="7" type="ORF">QP460_000525</name>
</gene>